<organism evidence="1 2">
    <name type="scientific">Mycobacterium servetii</name>
    <dbReference type="NCBI Taxonomy" id="3237418"/>
    <lineage>
        <taxon>Bacteria</taxon>
        <taxon>Bacillati</taxon>
        <taxon>Actinomycetota</taxon>
        <taxon>Actinomycetes</taxon>
        <taxon>Mycobacteriales</taxon>
        <taxon>Mycobacteriaceae</taxon>
        <taxon>Mycobacterium</taxon>
    </lineage>
</organism>
<accession>A0ABV4C9L6</accession>
<dbReference type="EMBL" id="JBGEDP010000003">
    <property type="protein sequence ID" value="MEY8019172.1"/>
    <property type="molecule type" value="Genomic_DNA"/>
</dbReference>
<sequence>MFSDPAAAAWVLAGSPDVDAGAPIPGRCGRCGTDGPTVPSSRIISEAFTGFDTWPFGSRRLCVPCAWVYSRAPRAVPAMLIEATTVTEYRHPAALAAILAAGPLPATQAAVVPTLRRRHILPTARWGHLATEGLVIAWNATAASRLADLMTLRPNVTAWVQSRATTPLPPPQLASTTTAVLHRPAPPFPLLASQPRPSWPRFLAAWNAVQPWRTVPPLWNAAHTLTHATTHHNSSPYQDDTSCH</sequence>
<comment type="caution">
    <text evidence="1">The sequence shown here is derived from an EMBL/GenBank/DDBJ whole genome shotgun (WGS) entry which is preliminary data.</text>
</comment>
<keyword evidence="2" id="KW-1185">Reference proteome</keyword>
<dbReference type="RefSeq" id="WP_369742196.1">
    <property type="nucleotide sequence ID" value="NZ_JBGEDP010000003.1"/>
</dbReference>
<protein>
    <submittedName>
        <fullName evidence="1">Uncharacterized protein</fullName>
    </submittedName>
</protein>
<evidence type="ECO:0000313" key="1">
    <source>
        <dbReference type="EMBL" id="MEY8019172.1"/>
    </source>
</evidence>
<evidence type="ECO:0000313" key="2">
    <source>
        <dbReference type="Proteomes" id="UP001564760"/>
    </source>
</evidence>
<reference evidence="1 2" key="1">
    <citation type="submission" date="2024-08" db="EMBL/GenBank/DDBJ databases">
        <title>Mycobacterium servetensis sp. nov., a novel rapid-growing mycobacterial species recovered from a human patient in Zaragoza, Spain.</title>
        <authorList>
            <person name="Tristancho-Baro A.I."/>
            <person name="Buenestado-Serrano S."/>
            <person name="Garcia De Viedma D."/>
            <person name="Milagro-Beamonte A."/>
            <person name="Burillo N."/>
            <person name="Sanz S."/>
            <person name="Lopez-Calleja A.I."/>
            <person name="Penas-Utrilla D."/>
            <person name="Guardingo M."/>
            <person name="Garcia M.J."/>
            <person name="Vinuelas-Bayon J."/>
        </authorList>
    </citation>
    <scope>NUCLEOTIDE SEQUENCE [LARGE SCALE GENOMIC DNA]</scope>
    <source>
        <strain evidence="2">HUMS_12744610</strain>
    </source>
</reference>
<gene>
    <name evidence="1" type="ORF">AB8998_31495</name>
</gene>
<name>A0ABV4C9L6_9MYCO</name>
<dbReference type="Proteomes" id="UP001564760">
    <property type="component" value="Unassembled WGS sequence"/>
</dbReference>
<proteinExistence type="predicted"/>